<dbReference type="InterPro" id="IPR014748">
    <property type="entry name" value="Enoyl-CoA_hydra_C"/>
</dbReference>
<evidence type="ECO:0000256" key="2">
    <source>
        <dbReference type="ARBA" id="ARBA00023239"/>
    </source>
</evidence>
<dbReference type="AlphaFoldDB" id="A0A317MTG1"/>
<protein>
    <submittedName>
        <fullName evidence="3">Enoyl-CoA hydratase</fullName>
    </submittedName>
</protein>
<dbReference type="FunFam" id="3.90.226.10:FF:000009">
    <property type="entry name" value="Carnitinyl-CoA dehydratase"/>
    <property type="match status" value="1"/>
</dbReference>
<evidence type="ECO:0000313" key="3">
    <source>
        <dbReference type="EMBL" id="PWV60191.1"/>
    </source>
</evidence>
<dbReference type="Gene3D" id="3.90.226.10">
    <property type="entry name" value="2-enoyl-CoA Hydratase, Chain A, domain 1"/>
    <property type="match status" value="1"/>
</dbReference>
<dbReference type="InterPro" id="IPR029045">
    <property type="entry name" value="ClpP/crotonase-like_dom_sf"/>
</dbReference>
<dbReference type="GO" id="GO:0016836">
    <property type="term" value="F:hydro-lyase activity"/>
    <property type="evidence" value="ECO:0007669"/>
    <property type="project" value="UniProtKB-ARBA"/>
</dbReference>
<dbReference type="EMBL" id="QGTJ01000008">
    <property type="protein sequence ID" value="PWV60191.1"/>
    <property type="molecule type" value="Genomic_DNA"/>
</dbReference>
<keyword evidence="4" id="KW-1185">Reference proteome</keyword>
<accession>A0A317MTG1</accession>
<dbReference type="RefSeq" id="WP_110019296.1">
    <property type="nucleotide sequence ID" value="NZ_QGTJ01000008.1"/>
</dbReference>
<comment type="caution">
    <text evidence="3">The sequence shown here is derived from an EMBL/GenBank/DDBJ whole genome shotgun (WGS) entry which is preliminary data.</text>
</comment>
<dbReference type="OrthoDB" id="9775794at2"/>
<reference evidence="3 4" key="1">
    <citation type="submission" date="2018-05" db="EMBL/GenBank/DDBJ databases">
        <title>Genomic Encyclopedia of Type Strains, Phase IV (KMG-IV): sequencing the most valuable type-strain genomes for metagenomic binning, comparative biology and taxonomic classification.</title>
        <authorList>
            <person name="Goeker M."/>
        </authorList>
    </citation>
    <scope>NUCLEOTIDE SEQUENCE [LARGE SCALE GENOMIC DNA]</scope>
    <source>
        <strain evidence="3 4">DSM 23606</strain>
    </source>
</reference>
<comment type="similarity">
    <text evidence="1">Belongs to the enoyl-CoA hydratase/isomerase family.</text>
</comment>
<dbReference type="Proteomes" id="UP000246569">
    <property type="component" value="Unassembled WGS sequence"/>
</dbReference>
<dbReference type="InterPro" id="IPR001753">
    <property type="entry name" value="Enoyl-CoA_hydra/iso"/>
</dbReference>
<proteinExistence type="inferred from homology"/>
<evidence type="ECO:0000313" key="4">
    <source>
        <dbReference type="Proteomes" id="UP000246569"/>
    </source>
</evidence>
<dbReference type="FunFam" id="1.10.12.10:FF:000001">
    <property type="entry name" value="Probable enoyl-CoA hydratase, mitochondrial"/>
    <property type="match status" value="1"/>
</dbReference>
<gene>
    <name evidence="3" type="ORF">C7443_108120</name>
</gene>
<dbReference type="SUPFAM" id="SSF52096">
    <property type="entry name" value="ClpP/crotonase"/>
    <property type="match status" value="1"/>
</dbReference>
<dbReference type="Pfam" id="PF00378">
    <property type="entry name" value="ECH_1"/>
    <property type="match status" value="1"/>
</dbReference>
<dbReference type="PANTHER" id="PTHR11941:SF54">
    <property type="entry name" value="ENOYL-COA HYDRATASE, MITOCHONDRIAL"/>
    <property type="match status" value="1"/>
</dbReference>
<dbReference type="CDD" id="cd06558">
    <property type="entry name" value="crotonase-like"/>
    <property type="match status" value="1"/>
</dbReference>
<sequence length="261" mass="27476">MSYENVLLDEIEAGIWVLTVNRPHALNALNSATIADIGAALQAVAANAAARVLIVTGAGEKAFVAGADIKEMSAFSGVQGQDFSRRTMAVFRSLETLSIPTIAMVNGYALGGGNELAMSCDWIIAGDNAVFGQPEVGLGVTPGFGGTQRLTRLVGRARALELILTARNVKAAEALTLGLANHVYPAAELREQVLKQARMIASRGPLAVKLGKEAVQRGQDLDLDNACQFEAQVFGLCFSTADQKEGMAAFIGKRPAAFRGE</sequence>
<evidence type="ECO:0000256" key="1">
    <source>
        <dbReference type="ARBA" id="ARBA00005254"/>
    </source>
</evidence>
<dbReference type="PANTHER" id="PTHR11941">
    <property type="entry name" value="ENOYL-COA HYDRATASE-RELATED"/>
    <property type="match status" value="1"/>
</dbReference>
<keyword evidence="2" id="KW-0456">Lyase</keyword>
<name>A0A317MTG1_9GAMM</name>
<organism evidence="3 4">
    <name type="scientific">Plasticicumulans acidivorans</name>
    <dbReference type="NCBI Taxonomy" id="886464"/>
    <lineage>
        <taxon>Bacteria</taxon>
        <taxon>Pseudomonadati</taxon>
        <taxon>Pseudomonadota</taxon>
        <taxon>Gammaproteobacteria</taxon>
        <taxon>Candidatus Competibacteraceae</taxon>
        <taxon>Plasticicumulans</taxon>
    </lineage>
</organism>
<dbReference type="Gene3D" id="1.10.12.10">
    <property type="entry name" value="Lyase 2-enoyl-coa Hydratase, Chain A, domain 2"/>
    <property type="match status" value="1"/>
</dbReference>
<dbReference type="GO" id="GO:0006635">
    <property type="term" value="P:fatty acid beta-oxidation"/>
    <property type="evidence" value="ECO:0007669"/>
    <property type="project" value="TreeGrafter"/>
</dbReference>